<accession>B1K2W4</accession>
<dbReference type="RefSeq" id="WP_012339144.1">
    <property type="nucleotide sequence ID" value="NC_010515.1"/>
</dbReference>
<dbReference type="InterPro" id="IPR052017">
    <property type="entry name" value="TSUP"/>
</dbReference>
<proteinExistence type="inferred from homology"/>
<evidence type="ECO:0000256" key="1">
    <source>
        <dbReference type="ARBA" id="ARBA00004651"/>
    </source>
</evidence>
<feature type="transmembrane region" description="Helical" evidence="8">
    <location>
        <begin position="118"/>
        <end position="137"/>
    </location>
</feature>
<dbReference type="AlphaFoldDB" id="B1K2W4"/>
<dbReference type="InterPro" id="IPR002781">
    <property type="entry name" value="TM_pro_TauE-like"/>
</dbReference>
<evidence type="ECO:0000256" key="4">
    <source>
        <dbReference type="ARBA" id="ARBA00022475"/>
    </source>
</evidence>
<evidence type="ECO:0000313" key="10">
    <source>
        <dbReference type="Proteomes" id="UP000002169"/>
    </source>
</evidence>
<dbReference type="HOGENOM" id="CLU_899170_0_0_4"/>
<gene>
    <name evidence="9" type="ordered locus">Bcenmc03_4638</name>
</gene>
<feature type="transmembrane region" description="Helical" evidence="8">
    <location>
        <begin position="187"/>
        <end position="207"/>
    </location>
</feature>
<protein>
    <recommendedName>
        <fullName evidence="8">Probable membrane transporter protein</fullName>
    </recommendedName>
</protein>
<evidence type="ECO:0000256" key="8">
    <source>
        <dbReference type="RuleBase" id="RU363041"/>
    </source>
</evidence>
<keyword evidence="4 8" id="KW-1003">Cell membrane</keyword>
<keyword evidence="3" id="KW-0813">Transport</keyword>
<comment type="subcellular location">
    <subcellularLocation>
        <location evidence="1 8">Cell membrane</location>
        <topology evidence="1 8">Multi-pass membrane protein</topology>
    </subcellularLocation>
</comment>
<feature type="transmembrane region" description="Helical" evidence="8">
    <location>
        <begin position="213"/>
        <end position="230"/>
    </location>
</feature>
<feature type="transmembrane region" description="Helical" evidence="8">
    <location>
        <begin position="242"/>
        <end position="259"/>
    </location>
</feature>
<evidence type="ECO:0000256" key="2">
    <source>
        <dbReference type="ARBA" id="ARBA00009142"/>
    </source>
</evidence>
<evidence type="ECO:0000256" key="5">
    <source>
        <dbReference type="ARBA" id="ARBA00022692"/>
    </source>
</evidence>
<dbReference type="Proteomes" id="UP000002169">
    <property type="component" value="Chromosome 2"/>
</dbReference>
<dbReference type="PANTHER" id="PTHR30269:SF32">
    <property type="entry name" value="MEMBRANE TRANSPORTER PROTEIN-RELATED"/>
    <property type="match status" value="1"/>
</dbReference>
<sequence>MMQLNVTEGVLASSLQVLTTFDLIWIVAALVLGGMAKGITGIGVPLVAMPIVSQFMPIRDAVLLLSMPIILGNIPQALEGGQVLATARKIAAPIAGTVFGNIAGVAILLSLNSGHAQAASGALLIVVATLMLAAPKLNLEPAWRKPVGFVLGFGAAVTESIASVPGPLLATYLISSGASGRAFTKQIAIILVVSVVTLLTTFSGAAQASGADLVISAAATLPAIAGMWLVRPLRDQMSPEIFRKVVLLLVLVAATQMIWKSGVFRHGGSSATDACIRHAIELHHMCMSRSSSPPEAHTRIRIPHICAMG</sequence>
<organism evidence="9 10">
    <name type="scientific">Burkholderia orbicola (strain MC0-3)</name>
    <dbReference type="NCBI Taxonomy" id="406425"/>
    <lineage>
        <taxon>Bacteria</taxon>
        <taxon>Pseudomonadati</taxon>
        <taxon>Pseudomonadota</taxon>
        <taxon>Betaproteobacteria</taxon>
        <taxon>Burkholderiales</taxon>
        <taxon>Burkholderiaceae</taxon>
        <taxon>Burkholderia</taxon>
        <taxon>Burkholderia cepacia complex</taxon>
        <taxon>Burkholderia orbicola</taxon>
    </lineage>
</organism>
<keyword evidence="5 8" id="KW-0812">Transmembrane</keyword>
<dbReference type="EMBL" id="CP000959">
    <property type="protein sequence ID" value="ACA93774.1"/>
    <property type="molecule type" value="Genomic_DNA"/>
</dbReference>
<feature type="transmembrane region" description="Helical" evidence="8">
    <location>
        <begin position="149"/>
        <end position="175"/>
    </location>
</feature>
<evidence type="ECO:0000256" key="6">
    <source>
        <dbReference type="ARBA" id="ARBA00022989"/>
    </source>
</evidence>
<evidence type="ECO:0000256" key="3">
    <source>
        <dbReference type="ARBA" id="ARBA00022448"/>
    </source>
</evidence>
<name>B1K2W4_BURO0</name>
<dbReference type="GO" id="GO:0005886">
    <property type="term" value="C:plasma membrane"/>
    <property type="evidence" value="ECO:0007669"/>
    <property type="project" value="UniProtKB-SubCell"/>
</dbReference>
<evidence type="ECO:0000313" key="9">
    <source>
        <dbReference type="EMBL" id="ACA93774.1"/>
    </source>
</evidence>
<reference evidence="10" key="1">
    <citation type="submission" date="2008-02" db="EMBL/GenBank/DDBJ databases">
        <title>Complete sequence of chromosome 2 of Burkholderia cenocepacia MC0-3.</title>
        <authorList>
            <person name="Copeland A."/>
            <person name="Lucas S."/>
            <person name="Lapidus A."/>
            <person name="Barry K."/>
            <person name="Bruce D."/>
            <person name="Goodwin L."/>
            <person name="Glavina del Rio T."/>
            <person name="Dalin E."/>
            <person name="Tice H."/>
            <person name="Pitluck S."/>
            <person name="Chain P."/>
            <person name="Malfatti S."/>
            <person name="Shin M."/>
            <person name="Vergez L."/>
            <person name="Schmutz J."/>
            <person name="Larimer F."/>
            <person name="Land M."/>
            <person name="Hauser L."/>
            <person name="Kyrpides N."/>
            <person name="Mikhailova N."/>
            <person name="Tiedje J."/>
            <person name="Richardson P."/>
        </authorList>
    </citation>
    <scope>NUCLEOTIDE SEQUENCE [LARGE SCALE GENOMIC DNA]</scope>
    <source>
        <strain evidence="10">MC0-3</strain>
    </source>
</reference>
<comment type="similarity">
    <text evidence="2 8">Belongs to the 4-toluene sulfonate uptake permease (TSUP) (TC 2.A.102) family.</text>
</comment>
<evidence type="ECO:0000256" key="7">
    <source>
        <dbReference type="ARBA" id="ARBA00023136"/>
    </source>
</evidence>
<keyword evidence="6 8" id="KW-1133">Transmembrane helix</keyword>
<dbReference type="Pfam" id="PF01925">
    <property type="entry name" value="TauE"/>
    <property type="match status" value="1"/>
</dbReference>
<keyword evidence="7 8" id="KW-0472">Membrane</keyword>
<dbReference type="PANTHER" id="PTHR30269">
    <property type="entry name" value="TRANSMEMBRANE PROTEIN YFCA"/>
    <property type="match status" value="1"/>
</dbReference>
<dbReference type="KEGG" id="bcm:Bcenmc03_4638"/>
<feature type="transmembrane region" description="Helical" evidence="8">
    <location>
        <begin position="90"/>
        <end position="111"/>
    </location>
</feature>